<keyword evidence="2" id="KW-1185">Reference proteome</keyword>
<feature type="region of interest" description="Disordered" evidence="1">
    <location>
        <begin position="1"/>
        <end position="43"/>
    </location>
</feature>
<sequence>MLELSENEEDTAKTMTIQMPDASDQPTSGKETSGKKKRGKEKGGKAFVPLNIPEFHFSSVQVTVTEGNWDIIRNLFDGKDGKEQKLLNKNMVLIMVPMELMTDFISGDQITRVNGKIVWNWDDMKEALFSQDQGSITVTRPWNVKCPTKEQLESVSPVRENCQYFVVKCQGIVDEETGMKLISAKNRILVKKIYVNSIISYALLIGDQILGVNNQILNGTRKSIRLKVFEWIKESCSKIGSADIFACRPVGARSSPVPSLEAEQVRGCPTFAAARKPDERKDGMHLLLDLPVPSDALEIAFRELTFLKEIGFKDSNDFCQKRGPSLLENVEDSLVVSPTAKTPLIGKLKQNFSTVESKPAILGNPKDIKQEISTITSDIQEEDNLKKCDRNSGMVAFMKAKIKTPAVLPKK</sequence>
<reference evidence="3" key="1">
    <citation type="submission" date="2016-11" db="UniProtKB">
        <authorList>
            <consortium name="WormBaseParasite"/>
        </authorList>
    </citation>
    <scope>IDENTIFICATION</scope>
</reference>
<proteinExistence type="predicted"/>
<name>A0A1I7T7V6_9PELO</name>
<dbReference type="PANTHER" id="PTHR31327">
    <property type="entry name" value="SPERM MEIOSIS PDZ DOMAIN CONTAINING PROTEINS-RELATED"/>
    <property type="match status" value="1"/>
</dbReference>
<evidence type="ECO:0000256" key="1">
    <source>
        <dbReference type="SAM" id="MobiDB-lite"/>
    </source>
</evidence>
<accession>A0A1I7T7V6</accession>
<dbReference type="AlphaFoldDB" id="A0A1I7T7V6"/>
<evidence type="ECO:0000313" key="2">
    <source>
        <dbReference type="Proteomes" id="UP000095282"/>
    </source>
</evidence>
<dbReference type="Proteomes" id="UP000095282">
    <property type="component" value="Unplaced"/>
</dbReference>
<evidence type="ECO:0000313" key="3">
    <source>
        <dbReference type="WBParaSite" id="Csp11.Scaffold535.g3268.t1"/>
    </source>
</evidence>
<protein>
    <submittedName>
        <fullName evidence="3">PDZ domain-containing protein</fullName>
    </submittedName>
</protein>
<dbReference type="InterPro" id="IPR040264">
    <property type="entry name" value="T15H9.4-like"/>
</dbReference>
<organism evidence="2 3">
    <name type="scientific">Caenorhabditis tropicalis</name>
    <dbReference type="NCBI Taxonomy" id="1561998"/>
    <lineage>
        <taxon>Eukaryota</taxon>
        <taxon>Metazoa</taxon>
        <taxon>Ecdysozoa</taxon>
        <taxon>Nematoda</taxon>
        <taxon>Chromadorea</taxon>
        <taxon>Rhabditida</taxon>
        <taxon>Rhabditina</taxon>
        <taxon>Rhabditomorpha</taxon>
        <taxon>Rhabditoidea</taxon>
        <taxon>Rhabditidae</taxon>
        <taxon>Peloderinae</taxon>
        <taxon>Caenorhabditis</taxon>
    </lineage>
</organism>
<dbReference type="PANTHER" id="PTHR31327:SF11">
    <property type="entry name" value="PDZ DOMAIN-CONTAINING PROTEIN"/>
    <property type="match status" value="1"/>
</dbReference>
<dbReference type="eggNOG" id="ENOG502TJKX">
    <property type="taxonomic scope" value="Eukaryota"/>
</dbReference>
<dbReference type="WBParaSite" id="Csp11.Scaffold535.g3268.t1">
    <property type="protein sequence ID" value="Csp11.Scaffold535.g3268.t1"/>
    <property type="gene ID" value="Csp11.Scaffold535.g3268"/>
</dbReference>